<reference evidence="1" key="1">
    <citation type="submission" date="2023-03" db="EMBL/GenBank/DDBJ databases">
        <title>Massive genome expansion in bonnet fungi (Mycena s.s.) driven by repeated elements and novel gene families across ecological guilds.</title>
        <authorList>
            <consortium name="Lawrence Berkeley National Laboratory"/>
            <person name="Harder C.B."/>
            <person name="Miyauchi S."/>
            <person name="Viragh M."/>
            <person name="Kuo A."/>
            <person name="Thoen E."/>
            <person name="Andreopoulos B."/>
            <person name="Lu D."/>
            <person name="Skrede I."/>
            <person name="Drula E."/>
            <person name="Henrissat B."/>
            <person name="Morin E."/>
            <person name="Kohler A."/>
            <person name="Barry K."/>
            <person name="LaButti K."/>
            <person name="Morin E."/>
            <person name="Salamov A."/>
            <person name="Lipzen A."/>
            <person name="Mereny Z."/>
            <person name="Hegedus B."/>
            <person name="Baldrian P."/>
            <person name="Stursova M."/>
            <person name="Weitz H."/>
            <person name="Taylor A."/>
            <person name="Grigoriev I.V."/>
            <person name="Nagy L.G."/>
            <person name="Martin F."/>
            <person name="Kauserud H."/>
        </authorList>
    </citation>
    <scope>NUCLEOTIDE SEQUENCE</scope>
    <source>
        <strain evidence="1">CBHHK002</strain>
    </source>
</reference>
<sequence length="245" mass="27148">LLPENKVSIAYQALALSRMLTVDDPSLKWDWKSGKPFGITFKVPGRLIQPINPDLAPTTCHFLFDGSQLMAFSTSLLDRLVEKDMKSIPTVKSTPNFPYRLGNSAGGVFCSGDSTSHERRQLRLKDLSVVHSWPAIGSSAAPAAHILHDPTISHDSEPCGLCLRPAPLCQFTLTKGKGRNSKPKIQMSGKNTSQCRNLLSFQYSAAAEMTDASPRTNVPIRCPRCSVDDPAVWRYNMEIHFRKQH</sequence>
<accession>A0AAD6Z5G7</accession>
<dbReference type="AlphaFoldDB" id="A0AAD6Z5G7"/>
<gene>
    <name evidence="1" type="ORF">DFH08DRAFT_632851</name>
</gene>
<name>A0AAD6Z5G7_9AGAR</name>
<protein>
    <submittedName>
        <fullName evidence="1">Uncharacterized protein</fullName>
    </submittedName>
</protein>
<keyword evidence="2" id="KW-1185">Reference proteome</keyword>
<comment type="caution">
    <text evidence="1">The sequence shown here is derived from an EMBL/GenBank/DDBJ whole genome shotgun (WGS) entry which is preliminary data.</text>
</comment>
<evidence type="ECO:0000313" key="1">
    <source>
        <dbReference type="EMBL" id="KAJ7307869.1"/>
    </source>
</evidence>
<dbReference type="Proteomes" id="UP001218218">
    <property type="component" value="Unassembled WGS sequence"/>
</dbReference>
<feature type="non-terminal residue" evidence="1">
    <location>
        <position position="245"/>
    </location>
</feature>
<organism evidence="1 2">
    <name type="scientific">Mycena albidolilacea</name>
    <dbReference type="NCBI Taxonomy" id="1033008"/>
    <lineage>
        <taxon>Eukaryota</taxon>
        <taxon>Fungi</taxon>
        <taxon>Dikarya</taxon>
        <taxon>Basidiomycota</taxon>
        <taxon>Agaricomycotina</taxon>
        <taxon>Agaricomycetes</taxon>
        <taxon>Agaricomycetidae</taxon>
        <taxon>Agaricales</taxon>
        <taxon>Marasmiineae</taxon>
        <taxon>Mycenaceae</taxon>
        <taxon>Mycena</taxon>
    </lineage>
</organism>
<dbReference type="EMBL" id="JARIHO010000086">
    <property type="protein sequence ID" value="KAJ7307869.1"/>
    <property type="molecule type" value="Genomic_DNA"/>
</dbReference>
<evidence type="ECO:0000313" key="2">
    <source>
        <dbReference type="Proteomes" id="UP001218218"/>
    </source>
</evidence>
<feature type="non-terminal residue" evidence="1">
    <location>
        <position position="1"/>
    </location>
</feature>
<proteinExistence type="predicted"/>